<dbReference type="PANTHER" id="PTHR12281">
    <property type="entry name" value="RP42 RELATED"/>
    <property type="match status" value="1"/>
</dbReference>
<sequence>MPPKRKNTETAMGDNQAAAKTAKTATTAAAGGGATKEKKHKSKPTKAQAKAAAADLEAKASLEDDEDFDREQIGPAGIAKLCEDIDVSLETVKDWFRNFHKLLTDRGQGKIDWKPGVDMLVLAFHLEADTMPIFTKDEWAKGMKKLEVDSVERLKAKMASLVERLKDPTHFKEFYRYIFMFAKDSEQKCMPVDTACAMISTVMKGRPHELRFVEYLGVKKPIKVINKDQWYNFLDFSETISEDLSNYDGLSSAWPVLLDEYVEWRNEESA</sequence>
<proteinExistence type="predicted"/>
<dbReference type="AlphaFoldDB" id="A0A9P6QRI9"/>
<dbReference type="PROSITE" id="PS51229">
    <property type="entry name" value="DCUN1"/>
    <property type="match status" value="1"/>
</dbReference>
<keyword evidence="5" id="KW-1185">Reference proteome</keyword>
<dbReference type="Gene3D" id="1.10.238.200">
    <property type="entry name" value="Cullin, PONY binding domain"/>
    <property type="match status" value="1"/>
</dbReference>
<feature type="compositionally biased region" description="Low complexity" evidence="2">
    <location>
        <begin position="45"/>
        <end position="55"/>
    </location>
</feature>
<dbReference type="GO" id="GO:0032182">
    <property type="term" value="F:ubiquitin-like protein binding"/>
    <property type="evidence" value="ECO:0007669"/>
    <property type="project" value="TreeGrafter"/>
</dbReference>
<dbReference type="GO" id="GO:0000151">
    <property type="term" value="C:ubiquitin ligase complex"/>
    <property type="evidence" value="ECO:0007669"/>
    <property type="project" value="TreeGrafter"/>
</dbReference>
<dbReference type="Proteomes" id="UP000823405">
    <property type="component" value="Unassembled WGS sequence"/>
</dbReference>
<dbReference type="EMBL" id="JAAAIN010002879">
    <property type="protein sequence ID" value="KAG0289317.1"/>
    <property type="molecule type" value="Genomic_DNA"/>
</dbReference>
<organism evidence="4 5">
    <name type="scientific">Linnemannia gamsii</name>
    <dbReference type="NCBI Taxonomy" id="64522"/>
    <lineage>
        <taxon>Eukaryota</taxon>
        <taxon>Fungi</taxon>
        <taxon>Fungi incertae sedis</taxon>
        <taxon>Mucoromycota</taxon>
        <taxon>Mortierellomycotina</taxon>
        <taxon>Mortierellomycetes</taxon>
        <taxon>Mortierellales</taxon>
        <taxon>Mortierellaceae</taxon>
        <taxon>Linnemannia</taxon>
    </lineage>
</organism>
<feature type="compositionally biased region" description="Low complexity" evidence="2">
    <location>
        <begin position="17"/>
        <end position="29"/>
    </location>
</feature>
<dbReference type="GO" id="GO:0045116">
    <property type="term" value="P:protein neddylation"/>
    <property type="evidence" value="ECO:0007669"/>
    <property type="project" value="TreeGrafter"/>
</dbReference>
<evidence type="ECO:0000313" key="4">
    <source>
        <dbReference type="EMBL" id="KAG0289317.1"/>
    </source>
</evidence>
<feature type="domain" description="DCUN1" evidence="3">
    <location>
        <begin position="51"/>
        <end position="266"/>
    </location>
</feature>
<evidence type="ECO:0000259" key="3">
    <source>
        <dbReference type="PROSITE" id="PS51229"/>
    </source>
</evidence>
<accession>A0A9P6QRI9</accession>
<evidence type="ECO:0000256" key="2">
    <source>
        <dbReference type="SAM" id="MobiDB-lite"/>
    </source>
</evidence>
<dbReference type="InterPro" id="IPR014764">
    <property type="entry name" value="DCN-prot"/>
</dbReference>
<comment type="caution">
    <text evidence="4">The sequence shown here is derived from an EMBL/GenBank/DDBJ whole genome shotgun (WGS) entry which is preliminary data.</text>
</comment>
<feature type="region of interest" description="Disordered" evidence="2">
    <location>
        <begin position="1"/>
        <end position="66"/>
    </location>
</feature>
<dbReference type="GO" id="GO:0031624">
    <property type="term" value="F:ubiquitin conjugating enzyme binding"/>
    <property type="evidence" value="ECO:0007669"/>
    <property type="project" value="TreeGrafter"/>
</dbReference>
<gene>
    <name evidence="4" type="primary">DCUN1D5</name>
    <name evidence="4" type="ORF">BGZ97_006485</name>
</gene>
<dbReference type="InterPro" id="IPR005176">
    <property type="entry name" value="PONY_dom"/>
</dbReference>
<reference evidence="4" key="1">
    <citation type="journal article" date="2020" name="Fungal Divers.">
        <title>Resolving the Mortierellaceae phylogeny through synthesis of multi-gene phylogenetics and phylogenomics.</title>
        <authorList>
            <person name="Vandepol N."/>
            <person name="Liber J."/>
            <person name="Desiro A."/>
            <person name="Na H."/>
            <person name="Kennedy M."/>
            <person name="Barry K."/>
            <person name="Grigoriev I.V."/>
            <person name="Miller A.N."/>
            <person name="O'Donnell K."/>
            <person name="Stajich J.E."/>
            <person name="Bonito G."/>
        </authorList>
    </citation>
    <scope>NUCLEOTIDE SEQUENCE</scope>
    <source>
        <strain evidence="4">NVP60</strain>
    </source>
</reference>
<dbReference type="OrthoDB" id="27198at2759"/>
<evidence type="ECO:0000256" key="1">
    <source>
        <dbReference type="RuleBase" id="RU410713"/>
    </source>
</evidence>
<dbReference type="Gene3D" id="1.10.238.10">
    <property type="entry name" value="EF-hand"/>
    <property type="match status" value="1"/>
</dbReference>
<dbReference type="InterPro" id="IPR042460">
    <property type="entry name" value="DCN1-like_PONY"/>
</dbReference>
<dbReference type="GO" id="GO:0097602">
    <property type="term" value="F:cullin family protein binding"/>
    <property type="evidence" value="ECO:0007669"/>
    <property type="project" value="TreeGrafter"/>
</dbReference>
<protein>
    <recommendedName>
        <fullName evidence="1">Defective in cullin neddylation protein</fullName>
    </recommendedName>
</protein>
<dbReference type="PANTHER" id="PTHR12281:SF12">
    <property type="entry name" value="DEFECTIVE IN CULLIN NEDDYLATION PROTEIN"/>
    <property type="match status" value="1"/>
</dbReference>
<comment type="function">
    <text evidence="1">Neddylation of cullins play an essential role in the regulation of SCF-type complexes activity.</text>
</comment>
<name>A0A9P6QRI9_9FUNG</name>
<dbReference type="Pfam" id="PF03556">
    <property type="entry name" value="Cullin_binding"/>
    <property type="match status" value="1"/>
</dbReference>
<evidence type="ECO:0000313" key="5">
    <source>
        <dbReference type="Proteomes" id="UP000823405"/>
    </source>
</evidence>